<accession>A0A4C1VUX3</accession>
<keyword evidence="2" id="KW-1133">Transmembrane helix</keyword>
<keyword evidence="2" id="KW-0472">Membrane</keyword>
<feature type="region of interest" description="Disordered" evidence="1">
    <location>
        <begin position="46"/>
        <end position="65"/>
    </location>
</feature>
<feature type="transmembrane region" description="Helical" evidence="2">
    <location>
        <begin position="150"/>
        <end position="169"/>
    </location>
</feature>
<dbReference type="Proteomes" id="UP000299102">
    <property type="component" value="Unassembled WGS sequence"/>
</dbReference>
<proteinExistence type="predicted"/>
<evidence type="ECO:0000313" key="3">
    <source>
        <dbReference type="EMBL" id="GBP42561.1"/>
    </source>
</evidence>
<comment type="caution">
    <text evidence="3">The sequence shown here is derived from an EMBL/GenBank/DDBJ whole genome shotgun (WGS) entry which is preliminary data.</text>
</comment>
<reference evidence="3 4" key="1">
    <citation type="journal article" date="2019" name="Commun. Biol.">
        <title>The bagworm genome reveals a unique fibroin gene that provides high tensile strength.</title>
        <authorList>
            <person name="Kono N."/>
            <person name="Nakamura H."/>
            <person name="Ohtoshi R."/>
            <person name="Tomita M."/>
            <person name="Numata K."/>
            <person name="Arakawa K."/>
        </authorList>
    </citation>
    <scope>NUCLEOTIDE SEQUENCE [LARGE SCALE GENOMIC DNA]</scope>
</reference>
<organism evidence="3 4">
    <name type="scientific">Eumeta variegata</name>
    <name type="common">Bagworm moth</name>
    <name type="synonym">Eumeta japonica</name>
    <dbReference type="NCBI Taxonomy" id="151549"/>
    <lineage>
        <taxon>Eukaryota</taxon>
        <taxon>Metazoa</taxon>
        <taxon>Ecdysozoa</taxon>
        <taxon>Arthropoda</taxon>
        <taxon>Hexapoda</taxon>
        <taxon>Insecta</taxon>
        <taxon>Pterygota</taxon>
        <taxon>Neoptera</taxon>
        <taxon>Endopterygota</taxon>
        <taxon>Lepidoptera</taxon>
        <taxon>Glossata</taxon>
        <taxon>Ditrysia</taxon>
        <taxon>Tineoidea</taxon>
        <taxon>Psychidae</taxon>
        <taxon>Oiketicinae</taxon>
        <taxon>Eumeta</taxon>
    </lineage>
</organism>
<name>A0A4C1VUX3_EUMVA</name>
<gene>
    <name evidence="3" type="ORF">EVAR_82011_1</name>
</gene>
<keyword evidence="2" id="KW-0812">Transmembrane</keyword>
<evidence type="ECO:0000256" key="1">
    <source>
        <dbReference type="SAM" id="MobiDB-lite"/>
    </source>
</evidence>
<feature type="transmembrane region" description="Helical" evidence="2">
    <location>
        <begin position="78"/>
        <end position="98"/>
    </location>
</feature>
<dbReference type="OrthoDB" id="6930543at2759"/>
<sequence length="172" mass="18986">MLTSGGRIREILGESAWIHSSRSVWNALPVCTFFYMPLQEAAPSAARLTKTKKGRGRARSERDKAASPVEQEFEIEQVVFAIMHTAKTALLVILMALLGQSMQRSMKSLSRKLALLNLKLLNTISDILRAILQQPCALECFAGVRIGMPLLLAVLSSSATYIILVLQFSHCI</sequence>
<protein>
    <submittedName>
        <fullName evidence="3">Uncharacterized protein</fullName>
    </submittedName>
</protein>
<keyword evidence="4" id="KW-1185">Reference proteome</keyword>
<dbReference type="EMBL" id="BGZK01000420">
    <property type="protein sequence ID" value="GBP42561.1"/>
    <property type="molecule type" value="Genomic_DNA"/>
</dbReference>
<dbReference type="AlphaFoldDB" id="A0A4C1VUX3"/>
<evidence type="ECO:0000256" key="2">
    <source>
        <dbReference type="SAM" id="Phobius"/>
    </source>
</evidence>
<evidence type="ECO:0000313" key="4">
    <source>
        <dbReference type="Proteomes" id="UP000299102"/>
    </source>
</evidence>